<feature type="compositionally biased region" description="Basic residues" evidence="1">
    <location>
        <begin position="218"/>
        <end position="228"/>
    </location>
</feature>
<sequence length="264" mass="30642">MTDSQEINTSNGERSQINRVALKVPPFWTDEPELWFAQLEGQFTLGSITQDSTKYAYVLSHIETKQAKEIKDLITKPPEENKYESIKKALIQRLSTSQEQQIRQLLEHEEMGDRRPSQFLRHLQALASSAISEQLLRTLWMGRLPSQLQAILATRNADKLEDVAEQVDRIHEITCRATTVASMQSTTNSSVEDQIAELNKKLERLENRLSRPGNRNNQRNRSRSRSRKGQKEEKEADVCYFHRRFKEKARKCTQPCNFKKALEN</sequence>
<reference evidence="4" key="1">
    <citation type="submission" date="2025-08" db="UniProtKB">
        <authorList>
            <consortium name="RefSeq"/>
        </authorList>
    </citation>
    <scope>IDENTIFICATION</scope>
    <source>
        <tissue evidence="4">Whole body</tissue>
    </source>
</reference>
<evidence type="ECO:0000313" key="4">
    <source>
        <dbReference type="RefSeq" id="XP_024867460.1"/>
    </source>
</evidence>
<accession>A0A6J1PDW2</accession>
<dbReference type="PANTHER" id="PTHR33327:SF3">
    <property type="entry name" value="RNA-DIRECTED DNA POLYMERASE"/>
    <property type="match status" value="1"/>
</dbReference>
<evidence type="ECO:0000313" key="3">
    <source>
        <dbReference type="Proteomes" id="UP000504618"/>
    </source>
</evidence>
<dbReference type="GeneID" id="112451807"/>
<dbReference type="OrthoDB" id="7699407at2759"/>
<proteinExistence type="predicted"/>
<gene>
    <name evidence="4" type="primary">LOC112451807</name>
</gene>
<evidence type="ECO:0000259" key="2">
    <source>
        <dbReference type="Pfam" id="PF23055"/>
    </source>
</evidence>
<dbReference type="PANTHER" id="PTHR33327">
    <property type="entry name" value="ENDONUCLEASE"/>
    <property type="match status" value="1"/>
</dbReference>
<dbReference type="InterPro" id="IPR055469">
    <property type="entry name" value="DUF7041"/>
</dbReference>
<protein>
    <submittedName>
        <fullName evidence="4">Uncharacterized protein LOC112451807</fullName>
    </submittedName>
</protein>
<dbReference type="RefSeq" id="XP_024867460.1">
    <property type="nucleotide sequence ID" value="XM_025011692.1"/>
</dbReference>
<evidence type="ECO:0000256" key="1">
    <source>
        <dbReference type="SAM" id="MobiDB-lite"/>
    </source>
</evidence>
<keyword evidence="3" id="KW-1185">Reference proteome</keyword>
<name>A0A6J1PDW2_9HYME</name>
<organism evidence="3 4">
    <name type="scientific">Temnothorax curvispinosus</name>
    <dbReference type="NCBI Taxonomy" id="300111"/>
    <lineage>
        <taxon>Eukaryota</taxon>
        <taxon>Metazoa</taxon>
        <taxon>Ecdysozoa</taxon>
        <taxon>Arthropoda</taxon>
        <taxon>Hexapoda</taxon>
        <taxon>Insecta</taxon>
        <taxon>Pterygota</taxon>
        <taxon>Neoptera</taxon>
        <taxon>Endopterygota</taxon>
        <taxon>Hymenoptera</taxon>
        <taxon>Apocrita</taxon>
        <taxon>Aculeata</taxon>
        <taxon>Formicoidea</taxon>
        <taxon>Formicidae</taxon>
        <taxon>Myrmicinae</taxon>
        <taxon>Temnothorax</taxon>
    </lineage>
</organism>
<dbReference type="Proteomes" id="UP000504618">
    <property type="component" value="Unplaced"/>
</dbReference>
<dbReference type="Pfam" id="PF23055">
    <property type="entry name" value="DUF7041"/>
    <property type="match status" value="1"/>
</dbReference>
<feature type="region of interest" description="Disordered" evidence="1">
    <location>
        <begin position="205"/>
        <end position="234"/>
    </location>
</feature>
<feature type="domain" description="DUF7041" evidence="2">
    <location>
        <begin position="24"/>
        <end position="107"/>
    </location>
</feature>
<dbReference type="AlphaFoldDB" id="A0A6J1PDW2"/>